<evidence type="ECO:0000256" key="2">
    <source>
        <dbReference type="ARBA" id="ARBA00023015"/>
    </source>
</evidence>
<keyword evidence="4" id="KW-0804">Transcription</keyword>
<reference evidence="6 7" key="1">
    <citation type="journal article" date="2011" name="J. Bacteriol.">
        <title>Genome sequence of Taylorella equigenitalis MCE9, the causative agent of contagious equine metritis.</title>
        <authorList>
            <person name="Hebert L."/>
            <person name="Moumen B."/>
            <person name="Duquesne F."/>
            <person name="Breuil M.F."/>
            <person name="Laugier C."/>
            <person name="Batto J.M."/>
            <person name="Renault P."/>
            <person name="Petry S."/>
        </authorList>
    </citation>
    <scope>NUCLEOTIDE SEQUENCE [LARGE SCALE GENOMIC DNA]</scope>
    <source>
        <strain evidence="6 7">MCE9</strain>
    </source>
</reference>
<dbReference type="InterPro" id="IPR036388">
    <property type="entry name" value="WH-like_DNA-bd_sf"/>
</dbReference>
<dbReference type="PRINTS" id="PR00039">
    <property type="entry name" value="HTHLYSR"/>
</dbReference>
<dbReference type="InterPro" id="IPR005119">
    <property type="entry name" value="LysR_subst-bd"/>
</dbReference>
<dbReference type="SUPFAM" id="SSF46785">
    <property type="entry name" value="Winged helix' DNA-binding domain"/>
    <property type="match status" value="1"/>
</dbReference>
<evidence type="ECO:0000313" key="6">
    <source>
        <dbReference type="EMBL" id="ADU90974.1"/>
    </source>
</evidence>
<dbReference type="Pfam" id="PF03466">
    <property type="entry name" value="LysR_substrate"/>
    <property type="match status" value="1"/>
</dbReference>
<proteinExistence type="inferred from homology"/>
<gene>
    <name evidence="6" type="ordered locus">TEQUI_0015</name>
</gene>
<accession>A0A654KEX8</accession>
<dbReference type="Proteomes" id="UP000007472">
    <property type="component" value="Chromosome"/>
</dbReference>
<dbReference type="Pfam" id="PF00126">
    <property type="entry name" value="HTH_1"/>
    <property type="match status" value="1"/>
</dbReference>
<dbReference type="GO" id="GO:0043565">
    <property type="term" value="F:sequence-specific DNA binding"/>
    <property type="evidence" value="ECO:0007669"/>
    <property type="project" value="TreeGrafter"/>
</dbReference>
<dbReference type="Gene3D" id="3.40.190.10">
    <property type="entry name" value="Periplasmic binding protein-like II"/>
    <property type="match status" value="2"/>
</dbReference>
<evidence type="ECO:0000256" key="4">
    <source>
        <dbReference type="ARBA" id="ARBA00023163"/>
    </source>
</evidence>
<name>A0A654KEX8_TAYEM</name>
<evidence type="ECO:0000256" key="3">
    <source>
        <dbReference type="ARBA" id="ARBA00023125"/>
    </source>
</evidence>
<dbReference type="GO" id="GO:0006351">
    <property type="term" value="P:DNA-templated transcription"/>
    <property type="evidence" value="ECO:0007669"/>
    <property type="project" value="TreeGrafter"/>
</dbReference>
<evidence type="ECO:0000259" key="5">
    <source>
        <dbReference type="PROSITE" id="PS50931"/>
    </source>
</evidence>
<comment type="similarity">
    <text evidence="1">Belongs to the LysR transcriptional regulatory family.</text>
</comment>
<dbReference type="GO" id="GO:0003700">
    <property type="term" value="F:DNA-binding transcription factor activity"/>
    <property type="evidence" value="ECO:0007669"/>
    <property type="project" value="InterPro"/>
</dbReference>
<keyword evidence="2" id="KW-0805">Transcription regulation</keyword>
<evidence type="ECO:0000313" key="7">
    <source>
        <dbReference type="Proteomes" id="UP000007472"/>
    </source>
</evidence>
<dbReference type="AlphaFoldDB" id="A0A654KEX8"/>
<feature type="domain" description="HTH lysR-type" evidence="5">
    <location>
        <begin position="23"/>
        <end position="80"/>
    </location>
</feature>
<dbReference type="PANTHER" id="PTHR30537">
    <property type="entry name" value="HTH-TYPE TRANSCRIPTIONAL REGULATOR"/>
    <property type="match status" value="1"/>
</dbReference>
<dbReference type="Gene3D" id="1.10.10.10">
    <property type="entry name" value="Winged helix-like DNA-binding domain superfamily/Winged helix DNA-binding domain"/>
    <property type="match status" value="1"/>
</dbReference>
<evidence type="ECO:0000256" key="1">
    <source>
        <dbReference type="ARBA" id="ARBA00009437"/>
    </source>
</evidence>
<dbReference type="KEGG" id="teq:TEQUI_0015"/>
<sequence length="313" mass="35197">MVSRLGTIAIVDTMRKIAVSQLPSITSLRCFETAARHLSFTSAAKELFMTQSAVGKQVALLERVLDCELFIRHKQRIELTPIGEKFLYDTQDILKKVEDAVLNVLSHGNAVATLNIIANPTFCARWLVVLLKGFGKAHPNIHLEFHDHLGELDSTTISDMDIGFLHGSGDWPGMTSIKLFDCKFVPVCSPELETDDFDKPKCSDGVTLIQTRLSPRAWNEYFQSANVKWEGLFTGPRFDSFYDAIHAAVCGCGVALVPDVLVKEELQTGKLKYAWNHKLDKNWAYFMVHPSNKTGVPHVKTLIDWIIHRIQED</sequence>
<dbReference type="InterPro" id="IPR036390">
    <property type="entry name" value="WH_DNA-bd_sf"/>
</dbReference>
<dbReference type="InterPro" id="IPR000847">
    <property type="entry name" value="LysR_HTH_N"/>
</dbReference>
<keyword evidence="3" id="KW-0238">DNA-binding</keyword>
<dbReference type="SUPFAM" id="SSF53850">
    <property type="entry name" value="Periplasmic binding protein-like II"/>
    <property type="match status" value="1"/>
</dbReference>
<dbReference type="InterPro" id="IPR058163">
    <property type="entry name" value="LysR-type_TF_proteobact-type"/>
</dbReference>
<dbReference type="PROSITE" id="PS50931">
    <property type="entry name" value="HTH_LYSR"/>
    <property type="match status" value="1"/>
</dbReference>
<dbReference type="PANTHER" id="PTHR30537:SF26">
    <property type="entry name" value="GLYCINE CLEAVAGE SYSTEM TRANSCRIPTIONAL ACTIVATOR"/>
    <property type="match status" value="1"/>
</dbReference>
<dbReference type="FunFam" id="1.10.10.10:FF:000001">
    <property type="entry name" value="LysR family transcriptional regulator"/>
    <property type="match status" value="1"/>
</dbReference>
<protein>
    <submittedName>
        <fullName evidence="6">Transcriptional regulator, LysR family</fullName>
    </submittedName>
</protein>
<dbReference type="EMBL" id="CP002456">
    <property type="protein sequence ID" value="ADU90974.1"/>
    <property type="molecule type" value="Genomic_DNA"/>
</dbReference>
<organism evidence="6 7">
    <name type="scientific">Taylorella equigenitalis (strain MCE9)</name>
    <dbReference type="NCBI Taxonomy" id="937774"/>
    <lineage>
        <taxon>Bacteria</taxon>
        <taxon>Pseudomonadati</taxon>
        <taxon>Pseudomonadota</taxon>
        <taxon>Betaproteobacteria</taxon>
        <taxon>Burkholderiales</taxon>
        <taxon>Alcaligenaceae</taxon>
        <taxon>Taylorella</taxon>
    </lineage>
</organism>